<dbReference type="EMBL" id="JTDF01008009">
    <property type="protein sequence ID" value="KAF8564719.1"/>
    <property type="molecule type" value="Genomic_DNA"/>
</dbReference>
<dbReference type="Proteomes" id="UP000699462">
    <property type="component" value="Unassembled WGS sequence"/>
</dbReference>
<proteinExistence type="predicted"/>
<dbReference type="AlphaFoldDB" id="A0A8T0DA42"/>
<comment type="caution">
    <text evidence="1">The sequence shown here is derived from an EMBL/GenBank/DDBJ whole genome shotgun (WGS) entry which is preliminary data.</text>
</comment>
<sequence length="69" mass="7994">MEAAHMDVLRSQLVVASLTPCPGLIRLYLDHMDPLLLPRASSKNWLRLMNLVRQDNNLHTRFVLVAWDQ</sequence>
<name>A0A8T0DA42_9TREM</name>
<evidence type="ECO:0000313" key="1">
    <source>
        <dbReference type="EMBL" id="KAF8564719.1"/>
    </source>
</evidence>
<organism evidence="1 2">
    <name type="scientific">Paragonimus westermani</name>
    <dbReference type="NCBI Taxonomy" id="34504"/>
    <lineage>
        <taxon>Eukaryota</taxon>
        <taxon>Metazoa</taxon>
        <taxon>Spiralia</taxon>
        <taxon>Lophotrochozoa</taxon>
        <taxon>Platyhelminthes</taxon>
        <taxon>Trematoda</taxon>
        <taxon>Digenea</taxon>
        <taxon>Plagiorchiida</taxon>
        <taxon>Troglotremata</taxon>
        <taxon>Troglotrematidae</taxon>
        <taxon>Paragonimus</taxon>
    </lineage>
</organism>
<accession>A0A8T0DA42</accession>
<gene>
    <name evidence="1" type="ORF">P879_10707</name>
</gene>
<evidence type="ECO:0000313" key="2">
    <source>
        <dbReference type="Proteomes" id="UP000699462"/>
    </source>
</evidence>
<keyword evidence="2" id="KW-1185">Reference proteome</keyword>
<dbReference type="OrthoDB" id="72892at2759"/>
<reference evidence="1 2" key="1">
    <citation type="submission" date="2019-07" db="EMBL/GenBank/DDBJ databases">
        <title>Annotation for the trematode Paragonimus westermani.</title>
        <authorList>
            <person name="Choi Y.-J."/>
        </authorList>
    </citation>
    <scope>NUCLEOTIDE SEQUENCE [LARGE SCALE GENOMIC DNA]</scope>
    <source>
        <strain evidence="1">180907_Pwestermani</strain>
    </source>
</reference>
<protein>
    <submittedName>
        <fullName evidence="1">Uncharacterized protein</fullName>
    </submittedName>
</protein>